<gene>
    <name evidence="1" type="ORF">SAMN02745673_00957</name>
</gene>
<dbReference type="AlphaFoldDB" id="A0A1T4M603"/>
<evidence type="ECO:0000313" key="2">
    <source>
        <dbReference type="Proteomes" id="UP000190637"/>
    </source>
</evidence>
<organism evidence="1 2">
    <name type="scientific">Marinactinospora thermotolerans DSM 45154</name>
    <dbReference type="NCBI Taxonomy" id="1122192"/>
    <lineage>
        <taxon>Bacteria</taxon>
        <taxon>Bacillati</taxon>
        <taxon>Actinomycetota</taxon>
        <taxon>Actinomycetes</taxon>
        <taxon>Streptosporangiales</taxon>
        <taxon>Nocardiopsidaceae</taxon>
        <taxon>Marinactinospora</taxon>
    </lineage>
</organism>
<keyword evidence="2" id="KW-1185">Reference proteome</keyword>
<dbReference type="Proteomes" id="UP000190637">
    <property type="component" value="Unassembled WGS sequence"/>
</dbReference>
<sequence>MGKVLVHVTMSLDGFIAGPEDAMDWVFAGLEPNEAADEVMRATGAVLAGRRTYEVGLRDAQEIYEGAWEGPQFVLTHRAPAQAAPDSPVTFHLWCP</sequence>
<dbReference type="Gene3D" id="3.40.430.10">
    <property type="entry name" value="Dihydrofolate Reductase, subunit A"/>
    <property type="match status" value="1"/>
</dbReference>
<dbReference type="RefSeq" id="WP_235000744.1">
    <property type="nucleotide sequence ID" value="NZ_FUWS01000002.1"/>
</dbReference>
<dbReference type="STRING" id="1122192.SAMN02745673_00957"/>
<dbReference type="InterPro" id="IPR024072">
    <property type="entry name" value="DHFR-like_dom_sf"/>
</dbReference>
<protein>
    <submittedName>
        <fullName evidence="1">Dihydrofolate reductase</fullName>
    </submittedName>
</protein>
<accession>A0A1T4M603</accession>
<evidence type="ECO:0000313" key="1">
    <source>
        <dbReference type="EMBL" id="SJZ62208.1"/>
    </source>
</evidence>
<dbReference type="SUPFAM" id="SSF53597">
    <property type="entry name" value="Dihydrofolate reductase-like"/>
    <property type="match status" value="1"/>
</dbReference>
<dbReference type="EMBL" id="FUWS01000002">
    <property type="protein sequence ID" value="SJZ62208.1"/>
    <property type="molecule type" value="Genomic_DNA"/>
</dbReference>
<reference evidence="1 2" key="1">
    <citation type="submission" date="2017-02" db="EMBL/GenBank/DDBJ databases">
        <authorList>
            <person name="Peterson S.W."/>
        </authorList>
    </citation>
    <scope>NUCLEOTIDE SEQUENCE [LARGE SCALE GENOMIC DNA]</scope>
    <source>
        <strain evidence="1 2">DSM 45154</strain>
    </source>
</reference>
<name>A0A1T4M603_9ACTN</name>
<proteinExistence type="predicted"/>